<name>A0A1C3VRJ1_9HYPH</name>
<reference evidence="3" key="1">
    <citation type="submission" date="2016-08" db="EMBL/GenBank/DDBJ databases">
        <authorList>
            <person name="Varghese N."/>
            <person name="Submissions Spin"/>
        </authorList>
    </citation>
    <scope>NUCLEOTIDE SEQUENCE [LARGE SCALE GENOMIC DNA]</scope>
    <source>
        <strain evidence="3">P1-7</strain>
    </source>
</reference>
<sequence>MRFLRYAIGIALSLALSSSVFAQTYPSPKLGSAIFVGPTSGQTVLQSNSVASGTLTLPSATDTLVGKNTTDTLTNKTLTSPAISGPTFTGIFTVGGVAQTFPGSGIIAGTTDIQTLTNKTLTAPTISGPTVTGTGTYSGTSNFTGPFQINGTIETFPGSGLLVGTTDTQTLTNKTLTSPTITGATLGNPSLTNPVVIGNATFNGSTSGATTLQATSVASGALTLPAATDTLVGKATTDAFTNKTFNTAATGNILQINGIGITAVTGSGSVALATSPVLVTPNLGTPSAATLTNATGLPIASGVSGLGTGVATFLGTPNSANLAAAITDETGTGSAVFATSPTFVTPVLGAASGTSLNLSGLTASSAVATDASKNLVSVTNTGTGNNVLAVSPALTGSPTAPTQTQADNSTKIATTAYVDTGLATKPTLVGGVIPISQGGTNAATASAARTNLGLGTAATQNTGTSGANLPFLNGINTWSGTQTFSGNNAVIGTDAGPNFATLNTVYDSWRNAVGTTCPNTLEFGANTLGVVNAISGCVNIPASTTTNTNSIGAGVAGHAITASTTFNAVGAFGQALTNNSTGTANAWGGNFVGNNCPLMTCATNTGTHANVRGIEVDVNYAATSGGGSVNGLINGALITGALWGTPNTGYTSHALEIDAAVGKWQYGLWINTGTISGNAIQVNAVAAGASQDSMSMQFQGTNSGGGGAGATINWDHTSTALKVSSDLGTSGHFAGNLGTIPTLSGCGSATISGSDNAGTVVLSATGTCSVVFAKSWATSPHCVLTAQGTTTPGNLTVTAISTTSVQINSSSINQVNYICMQ</sequence>
<organism evidence="2 3">
    <name type="scientific">Rhizobium lusitanum</name>
    <dbReference type="NCBI Taxonomy" id="293958"/>
    <lineage>
        <taxon>Bacteria</taxon>
        <taxon>Pseudomonadati</taxon>
        <taxon>Pseudomonadota</taxon>
        <taxon>Alphaproteobacteria</taxon>
        <taxon>Hyphomicrobiales</taxon>
        <taxon>Rhizobiaceae</taxon>
        <taxon>Rhizobium/Agrobacterium group</taxon>
        <taxon>Rhizobium</taxon>
    </lineage>
</organism>
<keyword evidence="1" id="KW-0732">Signal</keyword>
<protein>
    <submittedName>
        <fullName evidence="2">Uncharacterized protein</fullName>
    </submittedName>
</protein>
<evidence type="ECO:0000313" key="3">
    <source>
        <dbReference type="Proteomes" id="UP000199205"/>
    </source>
</evidence>
<dbReference type="Proteomes" id="UP000199205">
    <property type="component" value="Unassembled WGS sequence"/>
</dbReference>
<proteinExistence type="predicted"/>
<evidence type="ECO:0000313" key="2">
    <source>
        <dbReference type="EMBL" id="SCB30195.1"/>
    </source>
</evidence>
<feature type="chain" id="PRO_5008684610" evidence="1">
    <location>
        <begin position="23"/>
        <end position="821"/>
    </location>
</feature>
<gene>
    <name evidence="2" type="ORF">GA0061101_10674</name>
</gene>
<dbReference type="AlphaFoldDB" id="A0A1C3VRJ1"/>
<evidence type="ECO:0000256" key="1">
    <source>
        <dbReference type="SAM" id="SignalP"/>
    </source>
</evidence>
<dbReference type="EMBL" id="FMAF01000006">
    <property type="protein sequence ID" value="SCB30195.1"/>
    <property type="molecule type" value="Genomic_DNA"/>
</dbReference>
<feature type="signal peptide" evidence="1">
    <location>
        <begin position="1"/>
        <end position="22"/>
    </location>
</feature>
<accession>A0A1C3VRJ1</accession>